<dbReference type="PROSITE" id="PS51257">
    <property type="entry name" value="PROKAR_LIPOPROTEIN"/>
    <property type="match status" value="1"/>
</dbReference>
<sequence length="373" mass="40137">MKLKLIASLVAASFLAGCSSSGSNDTSPQAGIENPIELPLWGDEGAKEVTFVEIKGQTNIIVDGESVGRVKDGTVYNSNGDIVGTVDIVQKDENGQPIAFVGKTANGADITWTKSGGLVINNPPQQENPIEIPVWGGDEAKHIELVELNGQTVLTVNNETVAYVVNGDVRNAQGDSIGSLTYHEKDANGNPSVVVIQGHDGNTYSWNKSTGLNISKTNVDSGWGHQPTPDNDLPEFGLDTRESRYHFEESVPNSLWSIVNSETGDVIGQAVITTDNNIKIRIGDKDHQFTNTKALQDENGNLTSIAFKTPSGKSGYWSKDDGFVMTNGNPVDGGWGHQPTPDQIDSIKDKAKSLSQEQRQQIKQAIKDRAPRS</sequence>
<protein>
    <recommendedName>
        <fullName evidence="4">Lipoprotein</fullName>
    </recommendedName>
</protein>
<evidence type="ECO:0000256" key="1">
    <source>
        <dbReference type="SAM" id="MobiDB-lite"/>
    </source>
</evidence>
<dbReference type="AlphaFoldDB" id="A0A5Q4ZU44"/>
<reference evidence="3" key="1">
    <citation type="submission" date="2019-09" db="EMBL/GenBank/DDBJ databases">
        <authorList>
            <person name="Hjerde E."/>
        </authorList>
    </citation>
    <scope>NUCLEOTIDE SEQUENCE</scope>
    <source>
        <strain evidence="3">06/09/160</strain>
    </source>
</reference>
<feature type="signal peptide" evidence="2">
    <location>
        <begin position="1"/>
        <end position="22"/>
    </location>
</feature>
<name>A0A5Q4ZU44_9GAMM</name>
<proteinExistence type="predicted"/>
<evidence type="ECO:0000256" key="2">
    <source>
        <dbReference type="SAM" id="SignalP"/>
    </source>
</evidence>
<feature type="chain" id="PRO_5024461256" description="Lipoprotein" evidence="2">
    <location>
        <begin position="23"/>
        <end position="373"/>
    </location>
</feature>
<accession>A0A5Q4ZU44</accession>
<gene>
    <name evidence="3" type="ORF">AW0309160_02296</name>
</gene>
<evidence type="ECO:0008006" key="4">
    <source>
        <dbReference type="Google" id="ProtNLM"/>
    </source>
</evidence>
<evidence type="ECO:0000313" key="3">
    <source>
        <dbReference type="EMBL" id="VVV04887.1"/>
    </source>
</evidence>
<feature type="region of interest" description="Disordered" evidence="1">
    <location>
        <begin position="350"/>
        <end position="373"/>
    </location>
</feature>
<organism evidence="3">
    <name type="scientific">Aliivibrio wodanis</name>
    <dbReference type="NCBI Taxonomy" id="80852"/>
    <lineage>
        <taxon>Bacteria</taxon>
        <taxon>Pseudomonadati</taxon>
        <taxon>Pseudomonadota</taxon>
        <taxon>Gammaproteobacteria</taxon>
        <taxon>Vibrionales</taxon>
        <taxon>Vibrionaceae</taxon>
        <taxon>Aliivibrio</taxon>
    </lineage>
</organism>
<feature type="compositionally biased region" description="Polar residues" evidence="1">
    <location>
        <begin position="353"/>
        <end position="363"/>
    </location>
</feature>
<dbReference type="EMBL" id="LR721750">
    <property type="protein sequence ID" value="VVV04887.1"/>
    <property type="molecule type" value="Genomic_DNA"/>
</dbReference>
<keyword evidence="2" id="KW-0732">Signal</keyword>